<gene>
    <name evidence="1" type="ORF">LA374_16880</name>
</gene>
<dbReference type="Proteomes" id="UP000774958">
    <property type="component" value="Unassembled WGS sequence"/>
</dbReference>
<dbReference type="Gene3D" id="3.40.50.720">
    <property type="entry name" value="NAD(P)-binding Rossmann-like Domain"/>
    <property type="match status" value="1"/>
</dbReference>
<dbReference type="InterPro" id="IPR036291">
    <property type="entry name" value="NAD(P)-bd_dom_sf"/>
</dbReference>
<comment type="caution">
    <text evidence="1">The sequence shown here is derived from an EMBL/GenBank/DDBJ whole genome shotgun (WGS) entry which is preliminary data.</text>
</comment>
<accession>A0ABS7VEQ8</accession>
<organism evidence="1 2">
    <name type="scientific">Aeromonas schubertii</name>
    <dbReference type="NCBI Taxonomy" id="652"/>
    <lineage>
        <taxon>Bacteria</taxon>
        <taxon>Pseudomonadati</taxon>
        <taxon>Pseudomonadota</taxon>
        <taxon>Gammaproteobacteria</taxon>
        <taxon>Aeromonadales</taxon>
        <taxon>Aeromonadaceae</taxon>
        <taxon>Aeromonas</taxon>
    </lineage>
</organism>
<proteinExistence type="predicted"/>
<dbReference type="InterPro" id="IPR051783">
    <property type="entry name" value="NAD(P)-dependent_oxidoreduct"/>
</dbReference>
<protein>
    <submittedName>
        <fullName evidence="1">SDR family NAD(P)-dependent oxidoreductase</fullName>
    </submittedName>
</protein>
<dbReference type="RefSeq" id="WP_224163490.1">
    <property type="nucleotide sequence ID" value="NZ_JAIRBT010000028.1"/>
</dbReference>
<dbReference type="PANTHER" id="PTHR48079:SF6">
    <property type="entry name" value="NAD(P)-BINDING DOMAIN-CONTAINING PROTEIN-RELATED"/>
    <property type="match status" value="1"/>
</dbReference>
<dbReference type="PANTHER" id="PTHR48079">
    <property type="entry name" value="PROTEIN YEEZ"/>
    <property type="match status" value="1"/>
</dbReference>
<dbReference type="EMBL" id="JAIRBT010000028">
    <property type="protein sequence ID" value="MBZ6067868.1"/>
    <property type="molecule type" value="Genomic_DNA"/>
</dbReference>
<evidence type="ECO:0000313" key="2">
    <source>
        <dbReference type="Proteomes" id="UP000774958"/>
    </source>
</evidence>
<evidence type="ECO:0000313" key="1">
    <source>
        <dbReference type="EMBL" id="MBZ6067868.1"/>
    </source>
</evidence>
<sequence>MRYAVIGAGWLGLPLARALRSRGEAVAVTCTSQEKAIELGKAGLQAYPFVVGDEWPLPECEKVVVAIPPGKVADYPAAIADIASRARASGCHHLLLVSATSVYAEGQQEGETPAGQGERARRLLLAEQAARQCGIDSVTVLRPSGLYGPGRHPGRFLAGRASSGGGRAVNLVHQEDVVNAILLLLELSSGIEEYVVSAPGHPTREVFYGQAARALALAPPRFEPPEGEYLPLSGVRLCQELGFEYRWPDPMIWLKQG</sequence>
<name>A0ABS7VEQ8_9GAMM</name>
<keyword evidence="2" id="KW-1185">Reference proteome</keyword>
<dbReference type="SUPFAM" id="SSF51735">
    <property type="entry name" value="NAD(P)-binding Rossmann-fold domains"/>
    <property type="match status" value="1"/>
</dbReference>
<reference evidence="1 2" key="1">
    <citation type="submission" date="2021-09" db="EMBL/GenBank/DDBJ databases">
        <title>Aeromonas schubertii isolated from Asian sea bass.</title>
        <authorList>
            <person name="Pinpimai K."/>
        </authorList>
    </citation>
    <scope>NUCLEOTIDE SEQUENCE [LARGE SCALE GENOMIC DNA]</scope>
    <source>
        <strain evidence="1 2">CHULA2021a</strain>
    </source>
</reference>